<feature type="transmembrane region" description="Helical" evidence="1">
    <location>
        <begin position="218"/>
        <end position="235"/>
    </location>
</feature>
<keyword evidence="1" id="KW-1133">Transmembrane helix</keyword>
<gene>
    <name evidence="2" type="ORF">FNP_1110</name>
</gene>
<proteinExistence type="predicted"/>
<dbReference type="Proteomes" id="UP000001921">
    <property type="component" value="Chromosome"/>
</dbReference>
<keyword evidence="1" id="KW-0472">Membrane</keyword>
<evidence type="ECO:0000313" key="2">
    <source>
        <dbReference type="EMBL" id="EDK88897.1"/>
    </source>
</evidence>
<dbReference type="AlphaFoldDB" id="A5TVH2"/>
<feature type="transmembrane region" description="Helical" evidence="1">
    <location>
        <begin position="132"/>
        <end position="151"/>
    </location>
</feature>
<feature type="transmembrane region" description="Helical" evidence="1">
    <location>
        <begin position="171"/>
        <end position="191"/>
    </location>
</feature>
<feature type="transmembrane region" description="Helical" evidence="1">
    <location>
        <begin position="366"/>
        <end position="388"/>
    </location>
</feature>
<protein>
    <submittedName>
        <fullName evidence="2">Uncharacterized protein</fullName>
    </submittedName>
</protein>
<dbReference type="EMBL" id="CM000440">
    <property type="protein sequence ID" value="EDK88897.1"/>
    <property type="molecule type" value="Genomic_DNA"/>
</dbReference>
<accession>A5TVH2</accession>
<feature type="transmembrane region" description="Helical" evidence="1">
    <location>
        <begin position="30"/>
        <end position="48"/>
    </location>
</feature>
<feature type="transmembrane region" description="Helical" evidence="1">
    <location>
        <begin position="55"/>
        <end position="74"/>
    </location>
</feature>
<reference evidence="2" key="1">
    <citation type="submission" date="2006-07" db="EMBL/GenBank/DDBJ databases">
        <authorList>
            <person name="Qin X."/>
            <person name="Weinstock G.M."/>
        </authorList>
    </citation>
    <scope>NUCLEOTIDE SEQUENCE [LARGE SCALE GENOMIC DNA]</scope>
    <source>
        <strain evidence="2">ATCC 10953</strain>
    </source>
</reference>
<reference evidence="2" key="2">
    <citation type="submission" date="2007-05" db="EMBL/GenBank/DDBJ databases">
        <title>Genome sequence of Fusobacterium nucleatum subspecies polymorphum - a genetically tractable Fusobacterium.</title>
        <authorList>
            <person name="Karpathy S.E."/>
            <person name="Xiang Q."/>
            <person name="Gioia J."/>
            <person name="Jiang H."/>
            <person name="Liu Y."/>
            <person name="Petrosino J.F."/>
            <person name="Yerrapragada S."/>
            <person name="Fox G.E."/>
            <person name="Kinder Haake S."/>
            <person name="Weinstock G.M."/>
            <person name="Highlander S.K."/>
        </authorList>
    </citation>
    <scope>NUCLEOTIDE SEQUENCE [LARGE SCALE GENOMIC DNA]</scope>
    <source>
        <strain evidence="2">ATCC 10953</strain>
    </source>
</reference>
<feature type="transmembrane region" description="Helical" evidence="1">
    <location>
        <begin position="427"/>
        <end position="448"/>
    </location>
</feature>
<dbReference type="HOGENOM" id="CLU_588953_0_0_0"/>
<evidence type="ECO:0000256" key="1">
    <source>
        <dbReference type="SAM" id="Phobius"/>
    </source>
</evidence>
<organism evidence="2">
    <name type="scientific">Fusobacterium polymorphum ATCC 10953</name>
    <dbReference type="NCBI Taxonomy" id="393480"/>
    <lineage>
        <taxon>Bacteria</taxon>
        <taxon>Fusobacteriati</taxon>
        <taxon>Fusobacteriota</taxon>
        <taxon>Fusobacteriia</taxon>
        <taxon>Fusobacteriales</taxon>
        <taxon>Fusobacteriaceae</taxon>
        <taxon>Fusobacterium</taxon>
    </lineage>
</organism>
<sequence>MKKKINIISLEIRLSLMVVLLFSVVINNIYFSFIIDTLAIIIYSIFLYKKTRFLFFYSFIILSLLRLIISSYILDYFNVFLTYSEEVTFYKGSLDEFLIISSVIIELSYYLYKKINFSQDNGKLLKYLKGRMYYFIQITILCSVFHVFFIRRQMGFIHRVEFASKFLENNIFNHFLQIIIMGGMIVSGLIFKSSKIKGFLLLCSLFLYGYLIGEKFGYFFYILCFLLLGIAINTSNKQCKSYLKYVGCFLMGLIFCCITVISTMYKISPSEAVVFFEQRVCQDNESWWYFYDKDYDDLNIINEIKAFQYKGIGNLYDIGYENARLFGSHMLAEKMKGYKIVKGEYDRKKRIAAGSMTQIKLYGRQYYLLIIMYSYIIYFVLKTLVNLFKLRFNNILINLFLYTYISFLLRFYIQIESGLFQINNEFISIKAIYFLVIIYFYKTIIYILGRFKNKKIKSQINCNMERFKLLEKGES</sequence>
<feature type="transmembrane region" description="Helical" evidence="1">
    <location>
        <begin position="7"/>
        <end position="24"/>
    </location>
</feature>
<feature type="transmembrane region" description="Helical" evidence="1">
    <location>
        <begin position="395"/>
        <end position="415"/>
    </location>
</feature>
<name>A5TVH2_FUSNP</name>
<feature type="transmembrane region" description="Helical" evidence="1">
    <location>
        <begin position="242"/>
        <end position="265"/>
    </location>
</feature>
<keyword evidence="1" id="KW-0812">Transmembrane</keyword>